<keyword evidence="3" id="KW-1185">Reference proteome</keyword>
<dbReference type="Proteomes" id="UP000583127">
    <property type="component" value="Unassembled WGS sequence"/>
</dbReference>
<reference evidence="2 3" key="1">
    <citation type="submission" date="2020-04" db="EMBL/GenBank/DDBJ databases">
        <title>Paraburkholderia sp. G-4-1-8 isolated from soil.</title>
        <authorList>
            <person name="Dahal R.H."/>
        </authorList>
    </citation>
    <scope>NUCLEOTIDE SEQUENCE [LARGE SCALE GENOMIC DNA]</scope>
    <source>
        <strain evidence="2 3">G-4-1-8</strain>
    </source>
</reference>
<evidence type="ECO:0000256" key="1">
    <source>
        <dbReference type="SAM" id="MobiDB-lite"/>
    </source>
</evidence>
<feature type="region of interest" description="Disordered" evidence="1">
    <location>
        <begin position="138"/>
        <end position="184"/>
    </location>
</feature>
<feature type="region of interest" description="Disordered" evidence="1">
    <location>
        <begin position="1"/>
        <end position="39"/>
    </location>
</feature>
<dbReference type="RefSeq" id="WP_169496306.1">
    <property type="nucleotide sequence ID" value="NZ_JABBFZ010000002.1"/>
</dbReference>
<dbReference type="AlphaFoldDB" id="A0A7X9ZXE0"/>
<name>A0A7X9ZXE0_9BURK</name>
<evidence type="ECO:0000313" key="3">
    <source>
        <dbReference type="Proteomes" id="UP000583127"/>
    </source>
</evidence>
<dbReference type="EMBL" id="JABBFZ010000002">
    <property type="protein sequence ID" value="NML30535.1"/>
    <property type="molecule type" value="Genomic_DNA"/>
</dbReference>
<organism evidence="2 3">
    <name type="scientific">Paraburkholderia antibiotica</name>
    <dbReference type="NCBI Taxonomy" id="2728839"/>
    <lineage>
        <taxon>Bacteria</taxon>
        <taxon>Pseudomonadati</taxon>
        <taxon>Pseudomonadota</taxon>
        <taxon>Betaproteobacteria</taxon>
        <taxon>Burkholderiales</taxon>
        <taxon>Burkholderiaceae</taxon>
        <taxon>Paraburkholderia</taxon>
    </lineage>
</organism>
<gene>
    <name evidence="2" type="ORF">HHL14_06785</name>
</gene>
<proteinExistence type="predicted"/>
<evidence type="ECO:0000313" key="2">
    <source>
        <dbReference type="EMBL" id="NML30535.1"/>
    </source>
</evidence>
<protein>
    <submittedName>
        <fullName evidence="2">Uncharacterized protein</fullName>
    </submittedName>
</protein>
<sequence>MQYTPHARAPPSGGCRRRRKERNDPNQPDPPNAPADPFTSMRNAAHRCFPSRFVIDPRCHDCGTGPPSSIDLIRSNGNETHLLHAYSVESGRAIANTTLVRLRTPPRDAIMKANLPLPRHRRILVASSLRRRYPHFSRAFPAPSARGNRSSKDAIRRMPVPPSRLRKNRQPATRTSVDSRKELS</sequence>
<comment type="caution">
    <text evidence="2">The sequence shown here is derived from an EMBL/GenBank/DDBJ whole genome shotgun (WGS) entry which is preliminary data.</text>
</comment>
<accession>A0A7X9ZXE0</accession>